<feature type="compositionally biased region" description="Basic and acidic residues" evidence="8">
    <location>
        <begin position="90"/>
        <end position="109"/>
    </location>
</feature>
<evidence type="ECO:0000313" key="10">
    <source>
        <dbReference type="EMBL" id="ORY60478.1"/>
    </source>
</evidence>
<dbReference type="Pfam" id="PF00076">
    <property type="entry name" value="RRM_1"/>
    <property type="match status" value="2"/>
</dbReference>
<comment type="similarity">
    <text evidence="3">Belongs to the RRM RBM34 family.</text>
</comment>
<reference evidence="10 11" key="1">
    <citation type="submission" date="2016-08" db="EMBL/GenBank/DDBJ databases">
        <title>A Parts List for Fungal Cellulosomes Revealed by Comparative Genomics.</title>
        <authorList>
            <consortium name="DOE Joint Genome Institute"/>
            <person name="Haitjema C.H."/>
            <person name="Gilmore S.P."/>
            <person name="Henske J.K."/>
            <person name="Solomon K.V."/>
            <person name="De Groot R."/>
            <person name="Kuo A."/>
            <person name="Mondo S.J."/>
            <person name="Salamov A.A."/>
            <person name="Labutti K."/>
            <person name="Zhao Z."/>
            <person name="Chiniquy J."/>
            <person name="Barry K."/>
            <person name="Brewer H.M."/>
            <person name="Purvine S.O."/>
            <person name="Wright A.T."/>
            <person name="Boxma B."/>
            <person name="Van Alen T."/>
            <person name="Hackstein J.H."/>
            <person name="Baker S.E."/>
            <person name="Grigoriev I.V."/>
            <person name="O'Malley M.A."/>
        </authorList>
    </citation>
    <scope>NUCLEOTIDE SEQUENCE [LARGE SCALE GENOMIC DNA]</scope>
    <source>
        <strain evidence="10 11">G1</strain>
    </source>
</reference>
<dbReference type="InterPro" id="IPR034221">
    <property type="entry name" value="RBM34_RRM2"/>
</dbReference>
<evidence type="ECO:0000256" key="8">
    <source>
        <dbReference type="SAM" id="MobiDB-lite"/>
    </source>
</evidence>
<dbReference type="Proteomes" id="UP000193920">
    <property type="component" value="Unassembled WGS sequence"/>
</dbReference>
<dbReference type="Gene3D" id="3.30.70.330">
    <property type="match status" value="2"/>
</dbReference>
<feature type="region of interest" description="Disordered" evidence="8">
    <location>
        <begin position="1"/>
        <end position="131"/>
    </location>
</feature>
<dbReference type="InterPro" id="IPR000504">
    <property type="entry name" value="RRM_dom"/>
</dbReference>
<sequence>MEGLSFHFGTGDSKIDPKLDSLFKNSVPAPPKVVEVPKKEEKKIEKKIEKKETKKESKKNKKESKKTETEVKTETKTKTNIKKSNKKRKREEEAESKDAGKTENKVEEKKEEEEKEEVEEKKEKTEKELIEEQYRKQFVHEALKTEKAKKKKKEKKEKQDKEDEEDELPKKKKRKVKDEPEKLERTLFVGNLDKNVTEKANLKKLKQLFKKYGTIESIRFRSVAFSRNLPKKIAFITKEFHPERDCLNAYIVFENKESAEKALELNGSLFNDKHMRVDLEGKDKKLDEKKSVFVGNLAFDEQEETLWKAFSDCGEVVNVRIVRDAKTNLGKGFGYVTFKERSSVSLALELNDTTVGKRAIRVFRCKNLKKEDGNMMKEGEHAIKNKKIAKMIKGPRTKKRWTNSQKKQNAIKKHKKLLKKAAKQNK</sequence>
<dbReference type="InterPro" id="IPR012677">
    <property type="entry name" value="Nucleotide-bd_a/b_plait_sf"/>
</dbReference>
<evidence type="ECO:0000256" key="7">
    <source>
        <dbReference type="PROSITE-ProRule" id="PRU00176"/>
    </source>
</evidence>
<feature type="domain" description="RRM" evidence="9">
    <location>
        <begin position="290"/>
        <end position="367"/>
    </location>
</feature>
<evidence type="ECO:0000256" key="1">
    <source>
        <dbReference type="ARBA" id="ARBA00002475"/>
    </source>
</evidence>
<keyword evidence="6" id="KW-0539">Nucleus</keyword>
<dbReference type="CDD" id="cd12394">
    <property type="entry name" value="RRM1_RBM34"/>
    <property type="match status" value="1"/>
</dbReference>
<evidence type="ECO:0000313" key="11">
    <source>
        <dbReference type="Proteomes" id="UP000193920"/>
    </source>
</evidence>
<feature type="compositionally biased region" description="Basic and acidic residues" evidence="8">
    <location>
        <begin position="118"/>
        <end position="131"/>
    </location>
</feature>
<dbReference type="PROSITE" id="PS50102">
    <property type="entry name" value="RRM"/>
    <property type="match status" value="2"/>
</dbReference>
<feature type="compositionally biased region" description="Basic and acidic residues" evidence="8">
    <location>
        <begin position="35"/>
        <end position="55"/>
    </location>
</feature>
<dbReference type="GO" id="GO:0019843">
    <property type="term" value="F:rRNA binding"/>
    <property type="evidence" value="ECO:0007669"/>
    <property type="project" value="TreeGrafter"/>
</dbReference>
<evidence type="ECO:0000259" key="9">
    <source>
        <dbReference type="PROSITE" id="PS50102"/>
    </source>
</evidence>
<feature type="compositionally biased region" description="Basic residues" evidence="8">
    <location>
        <begin position="79"/>
        <end position="89"/>
    </location>
</feature>
<feature type="domain" description="RRM" evidence="9">
    <location>
        <begin position="185"/>
        <end position="282"/>
    </location>
</feature>
<protein>
    <recommendedName>
        <fullName evidence="4">Nucleolar protein 12</fullName>
    </recommendedName>
</protein>
<feature type="compositionally biased region" description="Basic and acidic residues" evidence="8">
    <location>
        <begin position="65"/>
        <end position="77"/>
    </location>
</feature>
<dbReference type="AlphaFoldDB" id="A0A1Y2DME2"/>
<feature type="compositionally biased region" description="Basic residues" evidence="8">
    <location>
        <begin position="409"/>
        <end position="426"/>
    </location>
</feature>
<comment type="caution">
    <text evidence="10">The sequence shown here is derived from an EMBL/GenBank/DDBJ whole genome shotgun (WGS) entry which is preliminary data.</text>
</comment>
<evidence type="ECO:0000256" key="4">
    <source>
        <dbReference type="ARBA" id="ARBA00015520"/>
    </source>
</evidence>
<keyword evidence="5 7" id="KW-0694">RNA-binding</keyword>
<dbReference type="InterPro" id="IPR035979">
    <property type="entry name" value="RBD_domain_sf"/>
</dbReference>
<dbReference type="STRING" id="1754190.A0A1Y2DME2"/>
<gene>
    <name evidence="10" type="ORF">LY90DRAFT_668678</name>
</gene>
<dbReference type="SUPFAM" id="SSF54928">
    <property type="entry name" value="RNA-binding domain, RBD"/>
    <property type="match status" value="2"/>
</dbReference>
<dbReference type="PANTHER" id="PTHR23236">
    <property type="entry name" value="EUKARYOTIC TRANSLATION INITIATION FACTOR 4B/4H"/>
    <property type="match status" value="1"/>
</dbReference>
<dbReference type="CDD" id="cd12395">
    <property type="entry name" value="RRM2_RBM34"/>
    <property type="match status" value="1"/>
</dbReference>
<feature type="region of interest" description="Disordered" evidence="8">
    <location>
        <begin position="395"/>
        <end position="426"/>
    </location>
</feature>
<name>A0A1Y2DME2_9FUNG</name>
<dbReference type="OrthoDB" id="442677at2759"/>
<evidence type="ECO:0000256" key="2">
    <source>
        <dbReference type="ARBA" id="ARBA00004604"/>
    </source>
</evidence>
<comment type="subcellular location">
    <subcellularLocation>
        <location evidence="2">Nucleus</location>
        <location evidence="2">Nucleolus</location>
    </subcellularLocation>
</comment>
<dbReference type="SMART" id="SM00360">
    <property type="entry name" value="RRM"/>
    <property type="match status" value="2"/>
</dbReference>
<accession>A0A1Y2DME2</accession>
<dbReference type="PANTHER" id="PTHR23236:SF25">
    <property type="entry name" value="RNA-BINDING PROTEIN 34"/>
    <property type="match status" value="1"/>
</dbReference>
<evidence type="ECO:0000256" key="5">
    <source>
        <dbReference type="ARBA" id="ARBA00022884"/>
    </source>
</evidence>
<dbReference type="EMBL" id="MCOG01000061">
    <property type="protein sequence ID" value="ORY60478.1"/>
    <property type="molecule type" value="Genomic_DNA"/>
</dbReference>
<organism evidence="10 11">
    <name type="scientific">Neocallimastix californiae</name>
    <dbReference type="NCBI Taxonomy" id="1754190"/>
    <lineage>
        <taxon>Eukaryota</taxon>
        <taxon>Fungi</taxon>
        <taxon>Fungi incertae sedis</taxon>
        <taxon>Chytridiomycota</taxon>
        <taxon>Chytridiomycota incertae sedis</taxon>
        <taxon>Neocallimastigomycetes</taxon>
        <taxon>Neocallimastigales</taxon>
        <taxon>Neocallimastigaceae</taxon>
        <taxon>Neocallimastix</taxon>
    </lineage>
</organism>
<evidence type="ECO:0000256" key="3">
    <source>
        <dbReference type="ARBA" id="ARBA00007077"/>
    </source>
</evidence>
<dbReference type="GO" id="GO:0005730">
    <property type="term" value="C:nucleolus"/>
    <property type="evidence" value="ECO:0007669"/>
    <property type="project" value="UniProtKB-SubCell"/>
</dbReference>
<dbReference type="GO" id="GO:0000463">
    <property type="term" value="P:maturation of LSU-rRNA from tricistronic rRNA transcript (SSU-rRNA, 5.8S rRNA, LSU-rRNA)"/>
    <property type="evidence" value="ECO:0007669"/>
    <property type="project" value="TreeGrafter"/>
</dbReference>
<comment type="function">
    <text evidence="1">Involved in pre-25S rRNA processing.</text>
</comment>
<proteinExistence type="inferred from homology"/>
<feature type="region of interest" description="Disordered" evidence="8">
    <location>
        <begin position="145"/>
        <end position="179"/>
    </location>
</feature>
<keyword evidence="11" id="KW-1185">Reference proteome</keyword>
<evidence type="ECO:0000256" key="6">
    <source>
        <dbReference type="ARBA" id="ARBA00023242"/>
    </source>
</evidence>